<name>A0A975C4Z3_9CAUL</name>
<dbReference type="GO" id="GO:0006261">
    <property type="term" value="P:DNA-templated DNA replication"/>
    <property type="evidence" value="ECO:0007669"/>
    <property type="project" value="TreeGrafter"/>
</dbReference>
<keyword evidence="1" id="KW-0548">Nucleotidyltransferase</keyword>
<keyword evidence="2" id="KW-1185">Reference proteome</keyword>
<proteinExistence type="predicted"/>
<gene>
    <name evidence="1" type="ORF">IFJ75_06785</name>
</gene>
<dbReference type="Gene3D" id="3.40.50.300">
    <property type="entry name" value="P-loop containing nucleotide triphosphate hydrolases"/>
    <property type="match status" value="1"/>
</dbReference>
<keyword evidence="1" id="KW-0808">Transferase</keyword>
<dbReference type="EMBL" id="CP062222">
    <property type="protein sequence ID" value="QTC92569.1"/>
    <property type="molecule type" value="Genomic_DNA"/>
</dbReference>
<protein>
    <submittedName>
        <fullName evidence="1">DNA polymerase III subunit delta</fullName>
        <ecNumber evidence="1">2.7.7.7</ecNumber>
    </submittedName>
</protein>
<dbReference type="RefSeq" id="WP_207931848.1">
    <property type="nucleotide sequence ID" value="NZ_CP062222.1"/>
</dbReference>
<reference evidence="1" key="1">
    <citation type="submission" date="2020-09" db="EMBL/GenBank/DDBJ databases">
        <title>Brevundimonas sp. LVF2 isolated from a puddle in Goettingen, Germany.</title>
        <authorList>
            <person name="Friedrich I."/>
            <person name="Klassen A."/>
            <person name="Hannes N."/>
            <person name="Schneider D."/>
            <person name="Hertel R."/>
            <person name="Daniel R."/>
        </authorList>
    </citation>
    <scope>NUCLEOTIDE SEQUENCE</scope>
    <source>
        <strain evidence="1">LVF2</strain>
    </source>
</reference>
<dbReference type="KEGG" id="bgoe:IFJ75_06785"/>
<dbReference type="InterPro" id="IPR004622">
    <property type="entry name" value="DNA_pol_HolB"/>
</dbReference>
<sequence>MTTHPRDRFDLQPSSEAEAAFEDARLRGRLHHAWLLCGPEGVGKATFAYRAARRLLGAMPDPSRGVLGARPDDPVSKLISAQAHPDLLVLERLVENGKTKKSISVDQARDLPEFFSKSPSQAQARVAIIDAADDLNVNAANALLKILEEPPEHGVLLMVTHAPGRLLATIRSRCRRLAFPVWSRHALAELVLDRSGVDPDEADRIAAMAGGSPGQALALSAGATSEADQLARRWVSEPSLDRAEALAVADGFRGAEGQAKFDMVLDRLIAAVKAQALQAEAGQGAAAWAELWGRLSELPDRTAGLNLDRGDALAGALADVARTRRIANLQGLG</sequence>
<dbReference type="GO" id="GO:0009360">
    <property type="term" value="C:DNA polymerase III complex"/>
    <property type="evidence" value="ECO:0007669"/>
    <property type="project" value="TreeGrafter"/>
</dbReference>
<dbReference type="InterPro" id="IPR050238">
    <property type="entry name" value="DNA_Rep/Repair_Clamp_Loader"/>
</dbReference>
<dbReference type="InterPro" id="IPR027417">
    <property type="entry name" value="P-loop_NTPase"/>
</dbReference>
<accession>A0A975C4Z3</accession>
<dbReference type="PANTHER" id="PTHR11669">
    <property type="entry name" value="REPLICATION FACTOR C / DNA POLYMERASE III GAMMA-TAU SUBUNIT"/>
    <property type="match status" value="1"/>
</dbReference>
<dbReference type="NCBIfam" id="TIGR00678">
    <property type="entry name" value="holB"/>
    <property type="match status" value="1"/>
</dbReference>
<dbReference type="GO" id="GO:0008408">
    <property type="term" value="F:3'-5' exonuclease activity"/>
    <property type="evidence" value="ECO:0007669"/>
    <property type="project" value="InterPro"/>
</dbReference>
<dbReference type="AlphaFoldDB" id="A0A975C4Z3"/>
<organism evidence="1 2">
    <name type="scientific">Brevundimonas goettingensis</name>
    <dbReference type="NCBI Taxonomy" id="2774190"/>
    <lineage>
        <taxon>Bacteria</taxon>
        <taxon>Pseudomonadati</taxon>
        <taxon>Pseudomonadota</taxon>
        <taxon>Alphaproteobacteria</taxon>
        <taxon>Caulobacterales</taxon>
        <taxon>Caulobacteraceae</taxon>
        <taxon>Brevundimonas</taxon>
    </lineage>
</organism>
<evidence type="ECO:0000313" key="1">
    <source>
        <dbReference type="EMBL" id="QTC92569.1"/>
    </source>
</evidence>
<evidence type="ECO:0000313" key="2">
    <source>
        <dbReference type="Proteomes" id="UP000663918"/>
    </source>
</evidence>
<dbReference type="Proteomes" id="UP000663918">
    <property type="component" value="Chromosome"/>
</dbReference>
<dbReference type="EC" id="2.7.7.7" evidence="1"/>
<dbReference type="SUPFAM" id="SSF52540">
    <property type="entry name" value="P-loop containing nucleoside triphosphate hydrolases"/>
    <property type="match status" value="1"/>
</dbReference>
<dbReference type="NCBIfam" id="NF005677">
    <property type="entry name" value="PRK07471.1"/>
    <property type="match status" value="1"/>
</dbReference>
<dbReference type="Pfam" id="PF13177">
    <property type="entry name" value="DNA_pol3_delta2"/>
    <property type="match status" value="1"/>
</dbReference>
<dbReference type="GO" id="GO:0003887">
    <property type="term" value="F:DNA-directed DNA polymerase activity"/>
    <property type="evidence" value="ECO:0007669"/>
    <property type="project" value="UniProtKB-EC"/>
</dbReference>
<dbReference type="PANTHER" id="PTHR11669:SF8">
    <property type="entry name" value="DNA POLYMERASE III SUBUNIT DELTA"/>
    <property type="match status" value="1"/>
</dbReference>